<dbReference type="AlphaFoldDB" id="A0A811TC60"/>
<reference evidence="2" key="1">
    <citation type="submission" date="2020-10" db="EMBL/GenBank/DDBJ databases">
        <authorList>
            <person name="Hahn C.J."/>
            <person name="Laso-Perez R."/>
            <person name="Vulcano F."/>
            <person name="Vaziourakis K.-M."/>
            <person name="Stokke R."/>
            <person name="Steen I.H."/>
            <person name="Teske A."/>
            <person name="Boetius A."/>
            <person name="Liebeke M."/>
            <person name="Amann R."/>
            <person name="Knittel K."/>
        </authorList>
    </citation>
    <scope>NUCLEOTIDE SEQUENCE</scope>
    <source>
        <strain evidence="2">Gfbio:e3339647-f889-4370-9287-4fb5cb688e4c:AG392D22_GoMArc1</strain>
    </source>
</reference>
<dbReference type="EMBL" id="CAJHIS010000010">
    <property type="protein sequence ID" value="CAD6493223.1"/>
    <property type="molecule type" value="Genomic_DNA"/>
</dbReference>
<dbReference type="GO" id="GO:0006355">
    <property type="term" value="P:regulation of DNA-templated transcription"/>
    <property type="evidence" value="ECO:0007669"/>
    <property type="project" value="InterPro"/>
</dbReference>
<dbReference type="InterPro" id="IPR036388">
    <property type="entry name" value="WH-like_DNA-bd_sf"/>
</dbReference>
<dbReference type="InterPro" id="IPR012318">
    <property type="entry name" value="HTH_CRP"/>
</dbReference>
<evidence type="ECO:0000313" key="3">
    <source>
        <dbReference type="Proteomes" id="UP000634805"/>
    </source>
</evidence>
<gene>
    <name evidence="2" type="ORF">EMLJLAPB_00483</name>
</gene>
<dbReference type="InterPro" id="IPR057161">
    <property type="entry name" value="DUF7839"/>
</dbReference>
<dbReference type="InterPro" id="IPR012015">
    <property type="entry name" value="UCP_HTH_arc"/>
</dbReference>
<dbReference type="GO" id="GO:0003677">
    <property type="term" value="F:DNA binding"/>
    <property type="evidence" value="ECO:0007669"/>
    <property type="project" value="InterPro"/>
</dbReference>
<dbReference type="Gene3D" id="1.10.10.10">
    <property type="entry name" value="Winged helix-like DNA-binding domain superfamily/Winged helix DNA-binding domain"/>
    <property type="match status" value="1"/>
</dbReference>
<dbReference type="Proteomes" id="UP000634805">
    <property type="component" value="Unassembled WGS sequence"/>
</dbReference>
<protein>
    <recommendedName>
        <fullName evidence="1">HTH crp-type domain-containing protein</fullName>
    </recommendedName>
</protein>
<dbReference type="SMART" id="SM00419">
    <property type="entry name" value="HTH_CRP"/>
    <property type="match status" value="1"/>
</dbReference>
<proteinExistence type="predicted"/>
<dbReference type="PIRSF" id="PIRSF004955">
    <property type="entry name" value="HTH_arch"/>
    <property type="match status" value="1"/>
</dbReference>
<evidence type="ECO:0000313" key="2">
    <source>
        <dbReference type="EMBL" id="CAD6493223.1"/>
    </source>
</evidence>
<dbReference type="InterPro" id="IPR036390">
    <property type="entry name" value="WH_DNA-bd_sf"/>
</dbReference>
<organism evidence="2 3">
    <name type="scientific">Candidatus Argoarchaeum ethanivorans</name>
    <dbReference type="NCBI Taxonomy" id="2608793"/>
    <lineage>
        <taxon>Archaea</taxon>
        <taxon>Methanobacteriati</taxon>
        <taxon>Methanobacteriota</taxon>
        <taxon>Stenosarchaea group</taxon>
        <taxon>Methanomicrobia</taxon>
        <taxon>Methanosarcinales</taxon>
        <taxon>Methanosarcinales incertae sedis</taxon>
        <taxon>GOM Arc I cluster</taxon>
        <taxon>Candidatus Argoarchaeum</taxon>
    </lineage>
</organism>
<evidence type="ECO:0000259" key="1">
    <source>
        <dbReference type="SMART" id="SM00419"/>
    </source>
</evidence>
<comment type="caution">
    <text evidence="2">The sequence shown here is derived from an EMBL/GenBank/DDBJ whole genome shotgun (WGS) entry which is preliminary data.</text>
</comment>
<name>A0A811TC60_9EURY</name>
<accession>A0A811TC60</accession>
<dbReference type="PANTHER" id="PTHR43704">
    <property type="entry name" value="BSR5907 PROTEIN"/>
    <property type="match status" value="1"/>
</dbReference>
<feature type="domain" description="HTH crp-type" evidence="1">
    <location>
        <begin position="22"/>
        <end position="71"/>
    </location>
</feature>
<sequence length="266" mass="29944">MVEPVELFRSKKNITKFQILVEIMEHQPVVRQREIADTIGVTPQAVSEYTKELLQEHMIHSDGRVRYHITKKGVEWVLENATDIKKYARFILEDIITHVTTWPALAKTALTKGQKVALYMENGLLYAKPLEPDYKGTTGTIVADASELDDVGVTNIKGMLKLEPVEIVICKIPRIERGGSKTVDLEELKKLILTKKYIAAIGVEALTALRKINITPDAFFGTKESIIEAAYHGVSSLVVATDEEVPALLRRIEQEKFTYNLVEITK</sequence>
<dbReference type="SUPFAM" id="SSF46785">
    <property type="entry name" value="Winged helix' DNA-binding domain"/>
    <property type="match status" value="1"/>
</dbReference>
<dbReference type="PANTHER" id="PTHR43704:SF2">
    <property type="entry name" value="HTH CRP-TYPE DOMAIN-CONTAINING PROTEIN"/>
    <property type="match status" value="1"/>
</dbReference>
<dbReference type="Pfam" id="PF13412">
    <property type="entry name" value="HTH_24"/>
    <property type="match status" value="1"/>
</dbReference>
<dbReference type="Pfam" id="PF25211">
    <property type="entry name" value="DUF7839"/>
    <property type="match status" value="1"/>
</dbReference>